<feature type="region of interest" description="Disordered" evidence="14">
    <location>
        <begin position="490"/>
        <end position="520"/>
    </location>
</feature>
<keyword evidence="9 13" id="KW-0413">Isomerase</keyword>
<dbReference type="Gene3D" id="3.40.30.10">
    <property type="entry name" value="Glutaredoxin"/>
    <property type="match status" value="4"/>
</dbReference>
<feature type="compositionally biased region" description="Acidic residues" evidence="14">
    <location>
        <begin position="511"/>
        <end position="520"/>
    </location>
</feature>
<evidence type="ECO:0000256" key="9">
    <source>
        <dbReference type="ARBA" id="ARBA00023235"/>
    </source>
</evidence>
<evidence type="ECO:0000256" key="7">
    <source>
        <dbReference type="ARBA" id="ARBA00022824"/>
    </source>
</evidence>
<evidence type="ECO:0000256" key="11">
    <source>
        <dbReference type="PIRSR" id="PIRSR605792-51"/>
    </source>
</evidence>
<evidence type="ECO:0000256" key="8">
    <source>
        <dbReference type="ARBA" id="ARBA00023157"/>
    </source>
</evidence>
<evidence type="ECO:0000256" key="4">
    <source>
        <dbReference type="ARBA" id="ARBA00012723"/>
    </source>
</evidence>
<comment type="catalytic activity">
    <reaction evidence="1 13">
        <text>Catalyzes the rearrangement of -S-S- bonds in proteins.</text>
        <dbReference type="EC" id="5.3.4.1"/>
    </reaction>
</comment>
<dbReference type="PRINTS" id="PR00421">
    <property type="entry name" value="THIOREDOXIN"/>
</dbReference>
<dbReference type="InterPro" id="IPR017937">
    <property type="entry name" value="Thioredoxin_CS"/>
</dbReference>
<comment type="caution">
    <text evidence="16">The sequence shown here is derived from an EMBL/GenBank/DDBJ whole genome shotgun (WGS) entry which is preliminary data.</text>
</comment>
<dbReference type="Pfam" id="PF00085">
    <property type="entry name" value="Thioredoxin"/>
    <property type="match status" value="2"/>
</dbReference>
<evidence type="ECO:0000256" key="13">
    <source>
        <dbReference type="RuleBase" id="RU361130"/>
    </source>
</evidence>
<organism evidence="16 17">
    <name type="scientific">Chlorella vulgaris</name>
    <name type="common">Green alga</name>
    <dbReference type="NCBI Taxonomy" id="3077"/>
    <lineage>
        <taxon>Eukaryota</taxon>
        <taxon>Viridiplantae</taxon>
        <taxon>Chlorophyta</taxon>
        <taxon>core chlorophytes</taxon>
        <taxon>Trebouxiophyceae</taxon>
        <taxon>Chlorellales</taxon>
        <taxon>Chlorellaceae</taxon>
        <taxon>Chlorella clade</taxon>
        <taxon>Chlorella</taxon>
    </lineage>
</organism>
<gene>
    <name evidence="16" type="ORF">D9Q98_003710</name>
</gene>
<dbReference type="Proteomes" id="UP001055712">
    <property type="component" value="Unassembled WGS sequence"/>
</dbReference>
<dbReference type="CDD" id="cd02961">
    <property type="entry name" value="PDI_a_family"/>
    <property type="match status" value="1"/>
</dbReference>
<dbReference type="GO" id="GO:0034976">
    <property type="term" value="P:response to endoplasmic reticulum stress"/>
    <property type="evidence" value="ECO:0007669"/>
    <property type="project" value="TreeGrafter"/>
</dbReference>
<dbReference type="InterPro" id="IPR005792">
    <property type="entry name" value="Prot_disulphide_isomerase"/>
</dbReference>
<dbReference type="OrthoDB" id="427280at2759"/>
<evidence type="ECO:0000313" key="17">
    <source>
        <dbReference type="Proteomes" id="UP001055712"/>
    </source>
</evidence>
<dbReference type="NCBIfam" id="TIGR01130">
    <property type="entry name" value="ER_PDI_fam"/>
    <property type="match status" value="1"/>
</dbReference>
<evidence type="ECO:0000256" key="14">
    <source>
        <dbReference type="SAM" id="MobiDB-lite"/>
    </source>
</evidence>
<evidence type="ECO:0000256" key="2">
    <source>
        <dbReference type="ARBA" id="ARBA00004319"/>
    </source>
</evidence>
<proteinExistence type="inferred from homology"/>
<dbReference type="SUPFAM" id="SSF52833">
    <property type="entry name" value="Thioredoxin-like"/>
    <property type="match status" value="4"/>
</dbReference>
<dbReference type="InterPro" id="IPR036249">
    <property type="entry name" value="Thioredoxin-like_sf"/>
</dbReference>
<dbReference type="GO" id="GO:0006457">
    <property type="term" value="P:protein folding"/>
    <property type="evidence" value="ECO:0007669"/>
    <property type="project" value="TreeGrafter"/>
</dbReference>
<name>A0A9D4YZ20_CHLVU</name>
<dbReference type="AlphaFoldDB" id="A0A9D4YZ20"/>
<dbReference type="PANTHER" id="PTHR18929:SF246">
    <property type="entry name" value="PROTEIN DISULFIDE ISOMERASE-LIKE 1-4"/>
    <property type="match status" value="1"/>
</dbReference>
<dbReference type="CDD" id="cd02981">
    <property type="entry name" value="PDI_b_family"/>
    <property type="match status" value="1"/>
</dbReference>
<protein>
    <recommendedName>
        <fullName evidence="4 13">Protein disulfide-isomerase</fullName>
        <ecNumber evidence="4 13">5.3.4.1</ecNumber>
    </recommendedName>
</protein>
<dbReference type="Pfam" id="PF13848">
    <property type="entry name" value="Thioredoxin_6"/>
    <property type="match status" value="1"/>
</dbReference>
<evidence type="ECO:0000313" key="16">
    <source>
        <dbReference type="EMBL" id="KAI3433908.1"/>
    </source>
</evidence>
<keyword evidence="7" id="KW-0256">Endoplasmic reticulum</keyword>
<dbReference type="PANTHER" id="PTHR18929">
    <property type="entry name" value="PROTEIN DISULFIDE ISOMERASE"/>
    <property type="match status" value="1"/>
</dbReference>
<dbReference type="CDD" id="cd02995">
    <property type="entry name" value="PDI_a_PDI_a'_C"/>
    <property type="match status" value="1"/>
</dbReference>
<evidence type="ECO:0000256" key="1">
    <source>
        <dbReference type="ARBA" id="ARBA00001182"/>
    </source>
</evidence>
<feature type="chain" id="PRO_5039762591" description="Protein disulfide-isomerase" evidence="13">
    <location>
        <begin position="20"/>
        <end position="520"/>
    </location>
</feature>
<keyword evidence="10 11" id="KW-0676">Redox-active center</keyword>
<keyword evidence="8 11" id="KW-1015">Disulfide bond</keyword>
<dbReference type="NCBIfam" id="TIGR01126">
    <property type="entry name" value="pdi_dom"/>
    <property type="match status" value="1"/>
</dbReference>
<keyword evidence="17" id="KW-1185">Reference proteome</keyword>
<comment type="similarity">
    <text evidence="3 12">Belongs to the protein disulfide isomerase family.</text>
</comment>
<feature type="domain" description="Thioredoxin" evidence="15">
    <location>
        <begin position="366"/>
        <end position="485"/>
    </location>
</feature>
<dbReference type="PROSITE" id="PS00194">
    <property type="entry name" value="THIOREDOXIN_1"/>
    <property type="match status" value="2"/>
</dbReference>
<dbReference type="EC" id="5.3.4.1" evidence="4 13"/>
<keyword evidence="6" id="KW-0677">Repeat</keyword>
<feature type="disulfide bond" description="Redox-active" evidence="11">
    <location>
        <begin position="407"/>
        <end position="410"/>
    </location>
</feature>
<dbReference type="EMBL" id="SIDB01000004">
    <property type="protein sequence ID" value="KAI3433908.1"/>
    <property type="molecule type" value="Genomic_DNA"/>
</dbReference>
<feature type="disulfide bond" description="Redox-active" evidence="11">
    <location>
        <begin position="55"/>
        <end position="58"/>
    </location>
</feature>
<dbReference type="FunFam" id="3.40.30.10:FF:000023">
    <property type="entry name" value="Protein disulfide-isomerase"/>
    <property type="match status" value="1"/>
</dbReference>
<feature type="signal peptide" evidence="13">
    <location>
        <begin position="1"/>
        <end position="19"/>
    </location>
</feature>
<evidence type="ECO:0000259" key="15">
    <source>
        <dbReference type="PROSITE" id="PS51352"/>
    </source>
</evidence>
<evidence type="ECO:0000256" key="6">
    <source>
        <dbReference type="ARBA" id="ARBA00022737"/>
    </source>
</evidence>
<evidence type="ECO:0000256" key="5">
    <source>
        <dbReference type="ARBA" id="ARBA00022729"/>
    </source>
</evidence>
<evidence type="ECO:0000256" key="3">
    <source>
        <dbReference type="ARBA" id="ARBA00006347"/>
    </source>
</evidence>
<comment type="subcellular location">
    <subcellularLocation>
        <location evidence="2">Endoplasmic reticulum lumen</location>
    </subcellularLocation>
</comment>
<accession>A0A9D4YZ20</accession>
<dbReference type="GO" id="GO:0003756">
    <property type="term" value="F:protein disulfide isomerase activity"/>
    <property type="evidence" value="ECO:0007669"/>
    <property type="project" value="UniProtKB-EC"/>
</dbReference>
<reference evidence="16" key="1">
    <citation type="journal article" date="2019" name="Plant J.">
        <title>Chlorella vulgaris genome assembly and annotation reveals the molecular basis for metabolic acclimation to high light conditions.</title>
        <authorList>
            <person name="Cecchin M."/>
            <person name="Marcolungo L."/>
            <person name="Rossato M."/>
            <person name="Girolomoni L."/>
            <person name="Cosentino E."/>
            <person name="Cuine S."/>
            <person name="Li-Beisson Y."/>
            <person name="Delledonne M."/>
            <person name="Ballottari M."/>
        </authorList>
    </citation>
    <scope>NUCLEOTIDE SEQUENCE</scope>
    <source>
        <strain evidence="16">211/11P</strain>
    </source>
</reference>
<sequence length="520" mass="55262">MKSLLFAALLLGACIGARAEGDVDESAVVVLTDDNFDATISGAKFALVEFYAPWCGHCKSLMPEWAKAALALKEYSSDVILAKLDATEHKTAAGKHEVQGYPTLKWFVNGEVAMDYSGGRTADDIIRWVKKKTGPATVEVGSIEALESAQADNKVFVLGYFAQLEGDDHAAYEAAAQKSDDATFLKTTSAEVAAKLGITSAPGYALGRTYDDFGFEAVSGAGHPAFEGKAAGEALDDFIKAEKLPAFTEFSQETSQAIFGSGISHQVIIVAPGESFAKGSDLFNTLVEASSKLKGKIVMVTAKVEGDNGKPIIDYFGLDKDSTDTQVVGFDSAGGKKFKFEGPVTAEALAAFGEDVAAGKAKKFFKSAAEPAEPLDKGVAVVTGNTVESIVKDASKDVLLEVYAPWCGHCKALAPVWEKLAKRFAKVDSVVIAKMDGTDNEHPDIEAQGFPTLIFFPAGEGAEPVPYEGGRSLGDLTKFIKKHATIPFELPKKKKKGDENKAEEPAKEAEAAAEEQKDEL</sequence>
<dbReference type="InterPro" id="IPR005788">
    <property type="entry name" value="PDI_thioredoxin-like_dom"/>
</dbReference>
<feature type="compositionally biased region" description="Basic and acidic residues" evidence="14">
    <location>
        <begin position="496"/>
        <end position="510"/>
    </location>
</feature>
<reference evidence="16" key="2">
    <citation type="submission" date="2020-11" db="EMBL/GenBank/DDBJ databases">
        <authorList>
            <person name="Cecchin M."/>
            <person name="Marcolungo L."/>
            <person name="Rossato M."/>
            <person name="Girolomoni L."/>
            <person name="Cosentino E."/>
            <person name="Cuine S."/>
            <person name="Li-Beisson Y."/>
            <person name="Delledonne M."/>
            <person name="Ballottari M."/>
        </authorList>
    </citation>
    <scope>NUCLEOTIDE SEQUENCE</scope>
    <source>
        <strain evidence="16">211/11P</strain>
        <tissue evidence="16">Whole cell</tissue>
    </source>
</reference>
<dbReference type="GO" id="GO:0005788">
    <property type="term" value="C:endoplasmic reticulum lumen"/>
    <property type="evidence" value="ECO:0007669"/>
    <property type="project" value="UniProtKB-SubCell"/>
</dbReference>
<feature type="domain" description="Thioredoxin" evidence="15">
    <location>
        <begin position="9"/>
        <end position="134"/>
    </location>
</feature>
<evidence type="ECO:0000256" key="10">
    <source>
        <dbReference type="ARBA" id="ARBA00023284"/>
    </source>
</evidence>
<keyword evidence="5 13" id="KW-0732">Signal</keyword>
<evidence type="ECO:0000256" key="12">
    <source>
        <dbReference type="RuleBase" id="RU004208"/>
    </source>
</evidence>
<dbReference type="InterPro" id="IPR013766">
    <property type="entry name" value="Thioredoxin_domain"/>
</dbReference>
<dbReference type="PROSITE" id="PS51352">
    <property type="entry name" value="THIOREDOXIN_2"/>
    <property type="match status" value="2"/>
</dbReference>